<feature type="repeat" description="RCC1" evidence="1">
    <location>
        <begin position="252"/>
        <end position="304"/>
    </location>
</feature>
<dbReference type="OrthoDB" id="70707at2759"/>
<dbReference type="InterPro" id="IPR009091">
    <property type="entry name" value="RCC1/BLIP-II"/>
</dbReference>
<feature type="repeat" description="RCC1" evidence="1">
    <location>
        <begin position="193"/>
        <end position="251"/>
    </location>
</feature>
<dbReference type="PROSITE" id="PS00626">
    <property type="entry name" value="RCC1_2"/>
    <property type="match status" value="2"/>
</dbReference>
<dbReference type="PRINTS" id="PR00633">
    <property type="entry name" value="RCCNDNSATION"/>
</dbReference>
<dbReference type="PANTHER" id="PTHR46337">
    <property type="entry name" value="RCC1-LIKE G EXCHANGING FACTOR-LIKE PROTEIN"/>
    <property type="match status" value="1"/>
</dbReference>
<protein>
    <submittedName>
        <fullName evidence="2">Williams Beuren syndrome chromosomal region 16</fullName>
    </submittedName>
</protein>
<dbReference type="GO" id="GO:0070131">
    <property type="term" value="P:positive regulation of mitochondrial translation"/>
    <property type="evidence" value="ECO:0007669"/>
    <property type="project" value="TreeGrafter"/>
</dbReference>
<dbReference type="InterPro" id="IPR000408">
    <property type="entry name" value="Reg_chr_condens"/>
</dbReference>
<accession>A0A504YZL1</accession>
<reference evidence="2 3" key="1">
    <citation type="submission" date="2019-04" db="EMBL/GenBank/DDBJ databases">
        <title>Annotation for the trematode Fasciola gigantica.</title>
        <authorList>
            <person name="Choi Y.-J."/>
        </authorList>
    </citation>
    <scope>NUCLEOTIDE SEQUENCE [LARGE SCALE GENOMIC DNA]</scope>
    <source>
        <strain evidence="2">Uganda_cow_1</strain>
    </source>
</reference>
<dbReference type="GO" id="GO:0005085">
    <property type="term" value="F:guanyl-nucleotide exchange factor activity"/>
    <property type="evidence" value="ECO:0007669"/>
    <property type="project" value="TreeGrafter"/>
</dbReference>
<organism evidence="2 3">
    <name type="scientific">Fasciola gigantica</name>
    <name type="common">Giant liver fluke</name>
    <dbReference type="NCBI Taxonomy" id="46835"/>
    <lineage>
        <taxon>Eukaryota</taxon>
        <taxon>Metazoa</taxon>
        <taxon>Spiralia</taxon>
        <taxon>Lophotrochozoa</taxon>
        <taxon>Platyhelminthes</taxon>
        <taxon>Trematoda</taxon>
        <taxon>Digenea</taxon>
        <taxon>Plagiorchiida</taxon>
        <taxon>Echinostomata</taxon>
        <taxon>Echinostomatoidea</taxon>
        <taxon>Fasciolidae</taxon>
        <taxon>Fasciola</taxon>
    </lineage>
</organism>
<dbReference type="PANTHER" id="PTHR46337:SF1">
    <property type="entry name" value="RCC1-LIKE G EXCHANGING FACTOR-LIKE PROTEIN"/>
    <property type="match status" value="1"/>
</dbReference>
<dbReference type="Gene3D" id="2.130.10.30">
    <property type="entry name" value="Regulator of chromosome condensation 1/beta-lactamase-inhibitor protein II"/>
    <property type="match status" value="2"/>
</dbReference>
<feature type="repeat" description="RCC1" evidence="1">
    <location>
        <begin position="431"/>
        <end position="487"/>
    </location>
</feature>
<dbReference type="AlphaFoldDB" id="A0A504YZL1"/>
<feature type="repeat" description="RCC1" evidence="1">
    <location>
        <begin position="373"/>
        <end position="430"/>
    </location>
</feature>
<evidence type="ECO:0000313" key="3">
    <source>
        <dbReference type="Proteomes" id="UP000316759"/>
    </source>
</evidence>
<comment type="caution">
    <text evidence="2">The sequence shown here is derived from an EMBL/GenBank/DDBJ whole genome shotgun (WGS) entry which is preliminary data.</text>
</comment>
<dbReference type="Pfam" id="PF00415">
    <property type="entry name" value="RCC1"/>
    <property type="match status" value="2"/>
</dbReference>
<dbReference type="SUPFAM" id="SSF50985">
    <property type="entry name" value="RCC1/BLIP-II"/>
    <property type="match status" value="1"/>
</dbReference>
<dbReference type="STRING" id="46835.A0A504YZL1"/>
<dbReference type="InterPro" id="IPR053035">
    <property type="entry name" value="Mitochondrial_GEF_domain"/>
</dbReference>
<keyword evidence="3" id="KW-1185">Reference proteome</keyword>
<dbReference type="EMBL" id="SUNJ01000784">
    <property type="protein sequence ID" value="TPP67352.1"/>
    <property type="molecule type" value="Genomic_DNA"/>
</dbReference>
<dbReference type="PROSITE" id="PS50012">
    <property type="entry name" value="RCC1_3"/>
    <property type="match status" value="4"/>
</dbReference>
<dbReference type="Proteomes" id="UP000316759">
    <property type="component" value="Unassembled WGS sequence"/>
</dbReference>
<evidence type="ECO:0000256" key="1">
    <source>
        <dbReference type="PROSITE-ProRule" id="PRU00235"/>
    </source>
</evidence>
<dbReference type="GO" id="GO:0005743">
    <property type="term" value="C:mitochondrial inner membrane"/>
    <property type="evidence" value="ECO:0007669"/>
    <property type="project" value="TreeGrafter"/>
</dbReference>
<dbReference type="GO" id="GO:0019843">
    <property type="term" value="F:rRNA binding"/>
    <property type="evidence" value="ECO:0007669"/>
    <property type="project" value="TreeGrafter"/>
</dbReference>
<proteinExistence type="predicted"/>
<gene>
    <name evidence="2" type="ORF">FGIG_09747</name>
</gene>
<name>A0A504YZL1_FASGI</name>
<dbReference type="Pfam" id="PF13540">
    <property type="entry name" value="RCC1_2"/>
    <property type="match status" value="2"/>
</dbReference>
<evidence type="ECO:0000313" key="2">
    <source>
        <dbReference type="EMBL" id="TPP67352.1"/>
    </source>
</evidence>
<sequence length="489" mass="52239">MYRVCSRLIFCRTVLVQRVFYSKRVKQRQQLRDNVDCHVTSDYSWSGKQVYAFGFAATGALGIKPAVLPQESGNTNRFHAVGYPVKLSSFCKNHSPLAAACGYGFTLYLCKNKTSDYGVYGCGLNSDGQLGQLSCIEGQLDTGEPVYAVPVPTLVPLPLSQTDSADLKPTHIACGRAHSLVGLCSLTSPNVPPIVFGFGNNAFGQCGREIIEGEVFGPKSCVVSRIVLPKEIRGFKQLCCGQDHSLLLSTDGVVYSAGLGSDGQTGLGHLGVTDRFSPVRGSICDLFVEQIASRGDTVLALTRCGRLFAWGNNEYGQIWTVNDNLQVSEPVELPLDKCSVPSEIRGQLTRVSIRRPSSIACAGSMCSLVDEQGHVFVWGFGCLGLGPKVNHAPVPTLIPPGLFSNASPGTFHRLISVTGGLHHFVVRNADGLLWAWGAPRGGLHCLGLGSGLAATSERQTYPMPLSVPAEVVDVACGVDHTILLAKSLA</sequence>